<name>A0A239BI76_9BACT</name>
<feature type="site" description="Important for catalytic activity" evidence="5">
    <location>
        <position position="109"/>
    </location>
</feature>
<dbReference type="Gene3D" id="3.40.50.720">
    <property type="entry name" value="NAD(P)-binding Rossmann-like Domain"/>
    <property type="match status" value="1"/>
</dbReference>
<sequence length="319" mass="36089">MISKDSRIYIAGHRGMVGSAVWDLLLANGYSNLLGRNSQDIDLKNQLETEYFFASEKPIVVIDAAAKVGGIMANKDHPYQFLMENMRIQNNLIEYALENDCKKFIFLGSSCIYPKLSPQPIKESYLLSSQLESTNEGYALAKITGVKACEYIRRQFGKDYNSLMPTNLYGPKDNFDSETSHVLPAMLTKFHQAKMNDHENVTLWGTGFPKREFLHVDDLAKAVLFALENKLPENLYNIGTGEEISISDLALMIQEIVGHKGQILWDSQKPDGTPRKLLDVSKMTALGWSAKIKLKDGIKSTYQWYLENSYNLKQVKINT</sequence>
<feature type="binding site" evidence="5">
    <location>
        <begin position="12"/>
        <end position="18"/>
    </location>
    <ligand>
        <name>NADP(+)</name>
        <dbReference type="ChEBI" id="CHEBI:58349"/>
    </ligand>
</feature>
<organism evidence="7 8">
    <name type="scientific">Belliella buryatensis</name>
    <dbReference type="NCBI Taxonomy" id="1500549"/>
    <lineage>
        <taxon>Bacteria</taxon>
        <taxon>Pseudomonadati</taxon>
        <taxon>Bacteroidota</taxon>
        <taxon>Cytophagia</taxon>
        <taxon>Cytophagales</taxon>
        <taxon>Cyclobacteriaceae</taxon>
        <taxon>Belliella</taxon>
    </lineage>
</organism>
<keyword evidence="4 5" id="KW-0413">Isomerase</keyword>
<comment type="catalytic activity">
    <reaction evidence="5">
        <text>GDP-beta-L-fucose + NADP(+) = GDP-4-dehydro-alpha-D-rhamnose + NADPH + H(+)</text>
        <dbReference type="Rhea" id="RHEA:18885"/>
        <dbReference type="ChEBI" id="CHEBI:15378"/>
        <dbReference type="ChEBI" id="CHEBI:57273"/>
        <dbReference type="ChEBI" id="CHEBI:57783"/>
        <dbReference type="ChEBI" id="CHEBI:57964"/>
        <dbReference type="ChEBI" id="CHEBI:58349"/>
        <dbReference type="EC" id="1.1.1.271"/>
    </reaction>
</comment>
<dbReference type="Pfam" id="PF01370">
    <property type="entry name" value="Epimerase"/>
    <property type="match status" value="1"/>
</dbReference>
<evidence type="ECO:0000313" key="7">
    <source>
        <dbReference type="EMBL" id="SNS07516.1"/>
    </source>
</evidence>
<evidence type="ECO:0000256" key="2">
    <source>
        <dbReference type="ARBA" id="ARBA00022857"/>
    </source>
</evidence>
<dbReference type="HAMAP" id="MF_00956">
    <property type="entry name" value="GDP_fucose_synth"/>
    <property type="match status" value="1"/>
</dbReference>
<dbReference type="InterPro" id="IPR028614">
    <property type="entry name" value="GDP_fucose/colitose_synth"/>
</dbReference>
<feature type="active site" description="Proton donor/acceptor" evidence="5">
    <location>
        <position position="138"/>
    </location>
</feature>
<keyword evidence="2 5" id="KW-0521">NADP</keyword>
<evidence type="ECO:0000256" key="5">
    <source>
        <dbReference type="HAMAP-Rule" id="MF_00956"/>
    </source>
</evidence>
<gene>
    <name evidence="5" type="primary">fcl</name>
    <name evidence="7" type="ORF">SAMN06295967_1036</name>
</gene>
<evidence type="ECO:0000259" key="6">
    <source>
        <dbReference type="Pfam" id="PF01370"/>
    </source>
</evidence>
<dbReference type="GO" id="GO:0042351">
    <property type="term" value="P:'de novo' GDP-L-fucose biosynthetic process"/>
    <property type="evidence" value="ECO:0007669"/>
    <property type="project" value="UniProtKB-UniRule"/>
</dbReference>
<keyword evidence="8" id="KW-1185">Reference proteome</keyword>
<feature type="binding site" evidence="5">
    <location>
        <position position="181"/>
    </location>
    <ligand>
        <name>NADP(+)</name>
        <dbReference type="ChEBI" id="CHEBI:58349"/>
    </ligand>
</feature>
<comment type="function">
    <text evidence="5">Catalyzes the two-step NADP-dependent conversion of GDP-4-dehydro-6-deoxy-D-mannose to GDP-fucose, involving an epimerase and a reductase reaction.</text>
</comment>
<protein>
    <recommendedName>
        <fullName evidence="5">GDP-L-fucose synthase</fullName>
        <ecNumber evidence="5">1.1.1.271</ecNumber>
    </recommendedName>
    <alternativeName>
        <fullName evidence="5">GDP-4-keto-6-deoxy-D-mannose-3,5-epimerase-4-reductase</fullName>
    </alternativeName>
</protein>
<dbReference type="EMBL" id="FZOK01000003">
    <property type="protein sequence ID" value="SNS07516.1"/>
    <property type="molecule type" value="Genomic_DNA"/>
</dbReference>
<dbReference type="GO" id="GO:0070401">
    <property type="term" value="F:NADP+ binding"/>
    <property type="evidence" value="ECO:0007669"/>
    <property type="project" value="UniProtKB-UniRule"/>
</dbReference>
<feature type="binding site" evidence="5">
    <location>
        <begin position="107"/>
        <end position="110"/>
    </location>
    <ligand>
        <name>NADP(+)</name>
        <dbReference type="ChEBI" id="CHEBI:58349"/>
    </ligand>
</feature>
<dbReference type="PANTHER" id="PTHR43238:SF1">
    <property type="entry name" value="GDP-L-FUCOSE SYNTHASE"/>
    <property type="match status" value="1"/>
</dbReference>
<keyword evidence="3 5" id="KW-0560">Oxidoreductase</keyword>
<feature type="binding site" evidence="5">
    <location>
        <position position="271"/>
    </location>
    <ligand>
        <name>substrate</name>
    </ligand>
</feature>
<dbReference type="UniPathway" id="UPA00128">
    <property type="reaction ID" value="UER00191"/>
</dbReference>
<evidence type="ECO:0000313" key="8">
    <source>
        <dbReference type="Proteomes" id="UP000198480"/>
    </source>
</evidence>
<dbReference type="CDD" id="cd05239">
    <property type="entry name" value="GDP_FS_SDR_e"/>
    <property type="match status" value="1"/>
</dbReference>
<feature type="binding site" evidence="5">
    <location>
        <position position="204"/>
    </location>
    <ligand>
        <name>substrate</name>
    </ligand>
</feature>
<evidence type="ECO:0000256" key="3">
    <source>
        <dbReference type="ARBA" id="ARBA00023002"/>
    </source>
</evidence>
<feature type="binding site" evidence="5">
    <location>
        <begin position="165"/>
        <end position="168"/>
    </location>
    <ligand>
        <name>NADP(+)</name>
        <dbReference type="ChEBI" id="CHEBI:58349"/>
    </ligand>
</feature>
<dbReference type="RefSeq" id="WP_089238109.1">
    <property type="nucleotide sequence ID" value="NZ_FZOK01000003.1"/>
</dbReference>
<dbReference type="Gene3D" id="3.90.25.10">
    <property type="entry name" value="UDP-galactose 4-epimerase, domain 1"/>
    <property type="match status" value="1"/>
</dbReference>
<feature type="binding site" evidence="5">
    <location>
        <position position="189"/>
    </location>
    <ligand>
        <name>substrate</name>
    </ligand>
</feature>
<dbReference type="GO" id="GO:0016853">
    <property type="term" value="F:isomerase activity"/>
    <property type="evidence" value="ECO:0007669"/>
    <property type="project" value="UniProtKB-KW"/>
</dbReference>
<feature type="binding site" evidence="5">
    <location>
        <position position="211"/>
    </location>
    <ligand>
        <name>substrate</name>
    </ligand>
</feature>
<feature type="binding site" evidence="5">
    <location>
        <position position="142"/>
    </location>
    <ligand>
        <name>NADP(+)</name>
        <dbReference type="ChEBI" id="CHEBI:58349"/>
    </ligand>
</feature>
<reference evidence="8" key="1">
    <citation type="submission" date="2017-06" db="EMBL/GenBank/DDBJ databases">
        <authorList>
            <person name="Varghese N."/>
            <person name="Submissions S."/>
        </authorList>
    </citation>
    <scope>NUCLEOTIDE SEQUENCE [LARGE SCALE GENOMIC DNA]</scope>
    <source>
        <strain evidence="8">5C</strain>
    </source>
</reference>
<keyword evidence="5" id="KW-0511">Multifunctional enzyme</keyword>
<comment type="pathway">
    <text evidence="5">Nucleotide-sugar biosynthesis; GDP-L-fucose biosynthesis via de novo pathway; GDP-L-fucose from GDP-alpha-D-mannose: step 2/2.</text>
</comment>
<dbReference type="OrthoDB" id="9811425at2"/>
<dbReference type="GO" id="GO:0050577">
    <property type="term" value="F:GDP-L-fucose synthase activity"/>
    <property type="evidence" value="ECO:0007669"/>
    <property type="project" value="UniProtKB-UniRule"/>
</dbReference>
<comment type="similarity">
    <text evidence="1 5">Belongs to the NAD(P)-dependent epimerase/dehydratase family. Fucose synthase subfamily.</text>
</comment>
<dbReference type="EC" id="1.1.1.271" evidence="5"/>
<accession>A0A239BI76</accession>
<dbReference type="Proteomes" id="UP000198480">
    <property type="component" value="Unassembled WGS sequence"/>
</dbReference>
<dbReference type="AlphaFoldDB" id="A0A239BI76"/>
<feature type="domain" description="NAD-dependent epimerase/dehydratase" evidence="6">
    <location>
        <begin position="8"/>
        <end position="239"/>
    </location>
</feature>
<feature type="site" description="Important for catalytic activity" evidence="5">
    <location>
        <position position="111"/>
    </location>
</feature>
<evidence type="ECO:0000256" key="1">
    <source>
        <dbReference type="ARBA" id="ARBA00005959"/>
    </source>
</evidence>
<dbReference type="PANTHER" id="PTHR43238">
    <property type="entry name" value="GDP-L-FUCOSE SYNTHASE"/>
    <property type="match status" value="1"/>
</dbReference>
<dbReference type="InterPro" id="IPR036291">
    <property type="entry name" value="NAD(P)-bd_dom_sf"/>
</dbReference>
<evidence type="ECO:0000256" key="4">
    <source>
        <dbReference type="ARBA" id="ARBA00023235"/>
    </source>
</evidence>
<dbReference type="SUPFAM" id="SSF51735">
    <property type="entry name" value="NAD(P)-binding Rossmann-fold domains"/>
    <property type="match status" value="1"/>
</dbReference>
<proteinExistence type="inferred from homology"/>
<dbReference type="InterPro" id="IPR001509">
    <property type="entry name" value="Epimerase_deHydtase"/>
</dbReference>